<dbReference type="PANTHER" id="PTHR42743">
    <property type="entry name" value="AMINO-ACID AMINOTRANSFERASE"/>
    <property type="match status" value="1"/>
</dbReference>
<evidence type="ECO:0000313" key="7">
    <source>
        <dbReference type="Proteomes" id="UP001165427"/>
    </source>
</evidence>
<dbReference type="FunFam" id="3.20.10.10:FF:000002">
    <property type="entry name" value="D-alanine aminotransferase"/>
    <property type="match status" value="1"/>
</dbReference>
<dbReference type="Gene3D" id="3.20.10.10">
    <property type="entry name" value="D-amino Acid Aminotransferase, subunit A, domain 2"/>
    <property type="match status" value="1"/>
</dbReference>
<dbReference type="InterPro" id="IPR001544">
    <property type="entry name" value="Aminotrans_IV"/>
</dbReference>
<accession>A0AA41R796</accession>
<dbReference type="PANTHER" id="PTHR42743:SF10">
    <property type="entry name" value="D-ALANINE AMINOTRANSFERASE"/>
    <property type="match status" value="1"/>
</dbReference>
<dbReference type="Gene3D" id="3.30.470.10">
    <property type="match status" value="1"/>
</dbReference>
<proteinExistence type="inferred from homology"/>
<evidence type="ECO:0000256" key="1">
    <source>
        <dbReference type="ARBA" id="ARBA00001933"/>
    </source>
</evidence>
<dbReference type="PROSITE" id="PS00770">
    <property type="entry name" value="AA_TRANSFER_CLASS_4"/>
    <property type="match status" value="1"/>
</dbReference>
<keyword evidence="6" id="KW-0032">Aminotransferase</keyword>
<reference evidence="6" key="1">
    <citation type="submission" date="2022-04" db="EMBL/GenBank/DDBJ databases">
        <title>Desulfatitalea alkaliphila sp. nov., a novel anaerobic sulfate-reducing bacterium isolated from terrestrial mud volcano, Taman Peninsula, Russia.</title>
        <authorList>
            <person name="Khomyakova M.A."/>
            <person name="Merkel A.Y."/>
            <person name="Slobodkin A.I."/>
        </authorList>
    </citation>
    <scope>NUCLEOTIDE SEQUENCE</scope>
    <source>
        <strain evidence="6">M08but</strain>
    </source>
</reference>
<evidence type="ECO:0000256" key="3">
    <source>
        <dbReference type="ARBA" id="ARBA00022898"/>
    </source>
</evidence>
<dbReference type="AlphaFoldDB" id="A0AA41R796"/>
<dbReference type="EMBL" id="JALJRB010000037">
    <property type="protein sequence ID" value="MCJ8502956.1"/>
    <property type="molecule type" value="Genomic_DNA"/>
</dbReference>
<dbReference type="GO" id="GO:0046394">
    <property type="term" value="P:carboxylic acid biosynthetic process"/>
    <property type="evidence" value="ECO:0007669"/>
    <property type="project" value="UniProtKB-ARBA"/>
</dbReference>
<dbReference type="InterPro" id="IPR050571">
    <property type="entry name" value="Class-IV_PLP-Dep_Aminotrnsfr"/>
</dbReference>
<evidence type="ECO:0000256" key="5">
    <source>
        <dbReference type="RuleBase" id="RU004516"/>
    </source>
</evidence>
<dbReference type="InterPro" id="IPR043131">
    <property type="entry name" value="BCAT-like_N"/>
</dbReference>
<comment type="similarity">
    <text evidence="2 4">Belongs to the class-IV pyridoxal-phosphate-dependent aminotransferase family.</text>
</comment>
<evidence type="ECO:0000313" key="6">
    <source>
        <dbReference type="EMBL" id="MCJ8502956.1"/>
    </source>
</evidence>
<dbReference type="InterPro" id="IPR043132">
    <property type="entry name" value="BCAT-like_C"/>
</dbReference>
<keyword evidence="6" id="KW-0808">Transferase</keyword>
<name>A0AA41R796_9BACT</name>
<comment type="cofactor">
    <cofactor evidence="1 5">
        <name>pyridoxal 5'-phosphate</name>
        <dbReference type="ChEBI" id="CHEBI:597326"/>
    </cofactor>
</comment>
<dbReference type="InterPro" id="IPR036038">
    <property type="entry name" value="Aminotransferase-like"/>
</dbReference>
<organism evidence="6 7">
    <name type="scientific">Desulfatitalea alkaliphila</name>
    <dbReference type="NCBI Taxonomy" id="2929485"/>
    <lineage>
        <taxon>Bacteria</taxon>
        <taxon>Pseudomonadati</taxon>
        <taxon>Thermodesulfobacteriota</taxon>
        <taxon>Desulfobacteria</taxon>
        <taxon>Desulfobacterales</taxon>
        <taxon>Desulfosarcinaceae</taxon>
        <taxon>Desulfatitalea</taxon>
    </lineage>
</organism>
<keyword evidence="3 5" id="KW-0663">Pyridoxal phosphate</keyword>
<dbReference type="RefSeq" id="WP_246914569.1">
    <property type="nucleotide sequence ID" value="NZ_JALJRB010000037.1"/>
</dbReference>
<sequence length="284" mass="31296">MPELAYLNGEIMPLDQARVPVEDRGYQFGDAAYEFVAAVNGRLFAVEAHLDRLERTLLALAFPPLDRNRIREAIFTLHQRAGIARAGIYIQISRGVAPRSHAFPEKTVPQVLMTVRPVPPTPPEHLTRGIAAITLADQRWGRCDIKTVQLLANVMSKQRALDSGAYDAIFIGPDGTVREGTSSNLFIRSGQRLHTHPLTTEILPGITRAVLLDICRREGIEVLERRFDRQEMLAADEVVLTGTVTEVLPVTRIDGHVIGVGRPGPMAARLRAWLEALAADPDGP</sequence>
<dbReference type="Proteomes" id="UP001165427">
    <property type="component" value="Unassembled WGS sequence"/>
</dbReference>
<dbReference type="SUPFAM" id="SSF56752">
    <property type="entry name" value="D-aminoacid aminotransferase-like PLP-dependent enzymes"/>
    <property type="match status" value="1"/>
</dbReference>
<keyword evidence="7" id="KW-1185">Reference proteome</keyword>
<dbReference type="InterPro" id="IPR018300">
    <property type="entry name" value="Aminotrans_IV_CS"/>
</dbReference>
<evidence type="ECO:0000256" key="2">
    <source>
        <dbReference type="ARBA" id="ARBA00009320"/>
    </source>
</evidence>
<comment type="caution">
    <text evidence="6">The sequence shown here is derived from an EMBL/GenBank/DDBJ whole genome shotgun (WGS) entry which is preliminary data.</text>
</comment>
<dbReference type="Pfam" id="PF01063">
    <property type="entry name" value="Aminotran_4"/>
    <property type="match status" value="1"/>
</dbReference>
<evidence type="ECO:0000256" key="4">
    <source>
        <dbReference type="RuleBase" id="RU004106"/>
    </source>
</evidence>
<gene>
    <name evidence="6" type="ORF">MRX98_20440</name>
</gene>
<protein>
    <submittedName>
        <fullName evidence="6">Aminotransferase class IV</fullName>
    </submittedName>
</protein>
<dbReference type="GO" id="GO:0008483">
    <property type="term" value="F:transaminase activity"/>
    <property type="evidence" value="ECO:0007669"/>
    <property type="project" value="UniProtKB-KW"/>
</dbReference>
<dbReference type="GO" id="GO:0005829">
    <property type="term" value="C:cytosol"/>
    <property type="evidence" value="ECO:0007669"/>
    <property type="project" value="TreeGrafter"/>
</dbReference>
<dbReference type="GO" id="GO:0008652">
    <property type="term" value="P:amino acid biosynthetic process"/>
    <property type="evidence" value="ECO:0007669"/>
    <property type="project" value="UniProtKB-ARBA"/>
</dbReference>